<feature type="region of interest" description="Disordered" evidence="1">
    <location>
        <begin position="78"/>
        <end position="116"/>
    </location>
</feature>
<dbReference type="EMBL" id="CP071518">
    <property type="protein sequence ID" value="QSX79795.1"/>
    <property type="molecule type" value="Genomic_DNA"/>
</dbReference>
<evidence type="ECO:0000256" key="1">
    <source>
        <dbReference type="SAM" id="MobiDB-lite"/>
    </source>
</evidence>
<keyword evidence="4" id="KW-1185">Reference proteome</keyword>
<feature type="transmembrane region" description="Helical" evidence="2">
    <location>
        <begin position="55"/>
        <end position="76"/>
    </location>
</feature>
<gene>
    <name evidence="3" type="ORF">I8J32_008180</name>
</gene>
<name>A0A975AU48_9GAMM</name>
<protein>
    <submittedName>
        <fullName evidence="3">Uncharacterized protein</fullName>
    </submittedName>
</protein>
<dbReference type="RefSeq" id="WP_200610552.1">
    <property type="nucleotide sequence ID" value="NZ_CP071518.1"/>
</dbReference>
<accession>A0A975AU48</accession>
<dbReference type="AlphaFoldDB" id="A0A975AU48"/>
<organism evidence="3 4">
    <name type="scientific">Agrilutibacter solisilvae</name>
    <dbReference type="NCBI Taxonomy" id="2763317"/>
    <lineage>
        <taxon>Bacteria</taxon>
        <taxon>Pseudomonadati</taxon>
        <taxon>Pseudomonadota</taxon>
        <taxon>Gammaproteobacteria</taxon>
        <taxon>Lysobacterales</taxon>
        <taxon>Lysobacteraceae</taxon>
        <taxon>Agrilutibacter</taxon>
    </lineage>
</organism>
<feature type="compositionally biased region" description="Low complexity" evidence="1">
    <location>
        <begin position="96"/>
        <end position="110"/>
    </location>
</feature>
<evidence type="ECO:0000313" key="4">
    <source>
        <dbReference type="Proteomes" id="UP000639274"/>
    </source>
</evidence>
<dbReference type="KEGG" id="lsf:I8J32_008180"/>
<evidence type="ECO:0000256" key="2">
    <source>
        <dbReference type="SAM" id="Phobius"/>
    </source>
</evidence>
<dbReference type="Proteomes" id="UP000639274">
    <property type="component" value="Chromosome"/>
</dbReference>
<sequence>MTDYRACDPHSDPRSSTDADFDARMRSIHAQAVAATPARVRLQLRPRRTAVARPWARGWTTAAAFAVGLVALGALWQGRPPGGDKGLSPAPAPVIAGGSSSAPGDSPLDSPDYDDAYAALDESPELYVWLESDEASAMFDTNGSGKDASSGEAVTE</sequence>
<keyword evidence="2" id="KW-0472">Membrane</keyword>
<evidence type="ECO:0000313" key="3">
    <source>
        <dbReference type="EMBL" id="QSX79795.1"/>
    </source>
</evidence>
<keyword evidence="2" id="KW-0812">Transmembrane</keyword>
<proteinExistence type="predicted"/>
<keyword evidence="2" id="KW-1133">Transmembrane helix</keyword>
<reference evidence="3 4" key="1">
    <citation type="submission" date="2021-03" db="EMBL/GenBank/DDBJ databases">
        <title>Lysobacter sp. nov. isolated from soil of gangwondo yeongwol, south Korea.</title>
        <authorList>
            <person name="Kim K.R."/>
            <person name="Kim K.H."/>
            <person name="Jeon C.O."/>
        </authorList>
    </citation>
    <scope>NUCLEOTIDE SEQUENCE [LARGE SCALE GENOMIC DNA]</scope>
    <source>
        <strain evidence="3 4">R19</strain>
    </source>
</reference>